<dbReference type="RefSeq" id="WP_022200493.1">
    <property type="nucleotide sequence ID" value="NZ_FR885872.1"/>
</dbReference>
<reference evidence="1" key="1">
    <citation type="submission" date="2012-11" db="EMBL/GenBank/DDBJ databases">
        <title>Dependencies among metagenomic species, viruses, plasmids and units of genetic variation.</title>
        <authorList>
            <person name="Nielsen H.B."/>
            <person name="Almeida M."/>
            <person name="Juncker A.S."/>
            <person name="Rasmussen S."/>
            <person name="Li J."/>
            <person name="Sunagawa S."/>
            <person name="Plichta D."/>
            <person name="Gautier L."/>
            <person name="Le Chatelier E."/>
            <person name="Peletier E."/>
            <person name="Bonde I."/>
            <person name="Nielsen T."/>
            <person name="Manichanh C."/>
            <person name="Arumugam M."/>
            <person name="Batto J."/>
            <person name="Santos M.B.Q.D."/>
            <person name="Blom N."/>
            <person name="Borruel N."/>
            <person name="Burgdorf K.S."/>
            <person name="Boumezbeur F."/>
            <person name="Casellas F."/>
            <person name="Dore J."/>
            <person name="Guarner F."/>
            <person name="Hansen T."/>
            <person name="Hildebrand F."/>
            <person name="Kaas R.S."/>
            <person name="Kennedy S."/>
            <person name="Kristiansen K."/>
            <person name="Kultima J.R."/>
            <person name="Leonard P."/>
            <person name="Levenez F."/>
            <person name="Lund O."/>
            <person name="Moumen B."/>
            <person name="Le Paslier D."/>
            <person name="Pons N."/>
            <person name="Pedersen O."/>
            <person name="Prifti E."/>
            <person name="Qin J."/>
            <person name="Raes J."/>
            <person name="Tap J."/>
            <person name="Tims S."/>
            <person name="Ussery D.W."/>
            <person name="Yamada T."/>
            <person name="MetaHit consortium"/>
            <person name="Renault P."/>
            <person name="Sicheritz-Ponten T."/>
            <person name="Bork P."/>
            <person name="Wang J."/>
            <person name="Brunak S."/>
            <person name="Ehrlich S.D."/>
        </authorList>
    </citation>
    <scope>NUCLEOTIDE SEQUENCE [LARGE SCALE GENOMIC DNA]</scope>
</reference>
<dbReference type="Proteomes" id="UP000018009">
    <property type="component" value="Unassembled WGS sequence"/>
</dbReference>
<evidence type="ECO:0000313" key="2">
    <source>
        <dbReference type="Proteomes" id="UP000018009"/>
    </source>
</evidence>
<organism evidence="1 2">
    <name type="scientific">[Clostridium] clostridioforme CAG:132</name>
    <dbReference type="NCBI Taxonomy" id="1263065"/>
    <lineage>
        <taxon>Bacteria</taxon>
        <taxon>Bacillati</taxon>
        <taxon>Bacillota</taxon>
        <taxon>Clostridia</taxon>
        <taxon>Lachnospirales</taxon>
        <taxon>Lachnospiraceae</taxon>
        <taxon>Enterocloster</taxon>
    </lineage>
</organism>
<comment type="caution">
    <text evidence="1">The sequence shown here is derived from an EMBL/GenBank/DDBJ whole genome shotgun (WGS) entry which is preliminary data.</text>
</comment>
<accession>R6JHI6</accession>
<dbReference type="EMBL" id="CBDY010000146">
    <property type="protein sequence ID" value="CDB62308.1"/>
    <property type="molecule type" value="Genomic_DNA"/>
</dbReference>
<evidence type="ECO:0000313" key="1">
    <source>
        <dbReference type="EMBL" id="CDB62308.1"/>
    </source>
</evidence>
<proteinExistence type="predicted"/>
<sequence>MDPDSFIRVTNMLQAIKIFIEVANKLTDRDIKYLEQVVDCMKGGNKYRGSSG</sequence>
<name>R6JHI6_9FIRM</name>
<gene>
    <name evidence="1" type="ORF">BN486_00295</name>
</gene>
<dbReference type="AlphaFoldDB" id="R6JHI6"/>
<protein>
    <submittedName>
        <fullName evidence="1">Uncharacterized protein</fullName>
    </submittedName>
</protein>